<dbReference type="Gene3D" id="3.40.50.10910">
    <property type="entry name" value="Amidohydrolase"/>
    <property type="match status" value="1"/>
</dbReference>
<organism evidence="5 6">
    <name type="scientific">Brevundimonas basaltis</name>
    <dbReference type="NCBI Taxonomy" id="472166"/>
    <lineage>
        <taxon>Bacteria</taxon>
        <taxon>Pseudomonadati</taxon>
        <taxon>Pseudomonadota</taxon>
        <taxon>Alphaproteobacteria</taxon>
        <taxon>Caulobacterales</taxon>
        <taxon>Caulobacteraceae</taxon>
        <taxon>Brevundimonas</taxon>
    </lineage>
</organism>
<dbReference type="Gene3D" id="2.120.10.30">
    <property type="entry name" value="TolB, C-terminal domain"/>
    <property type="match status" value="2"/>
</dbReference>
<keyword evidence="6" id="KW-1185">Reference proteome</keyword>
<dbReference type="Proteomes" id="UP000566663">
    <property type="component" value="Unassembled WGS sequence"/>
</dbReference>
<keyword evidence="5" id="KW-0378">Hydrolase</keyword>
<dbReference type="Gene3D" id="2.130.10.10">
    <property type="entry name" value="YVTN repeat-like/Quinoprotein amine dehydrogenase"/>
    <property type="match status" value="1"/>
</dbReference>
<gene>
    <name evidence="5" type="ORF">HNQ67_000946</name>
</gene>
<feature type="compositionally biased region" description="Basic and acidic residues" evidence="2">
    <location>
        <begin position="202"/>
        <end position="212"/>
    </location>
</feature>
<evidence type="ECO:0000313" key="6">
    <source>
        <dbReference type="Proteomes" id="UP000566663"/>
    </source>
</evidence>
<comment type="caution">
    <text evidence="5">The sequence shown here is derived from an EMBL/GenBank/DDBJ whole genome shotgun (WGS) entry which is preliminary data.</text>
</comment>
<dbReference type="Gene3D" id="1.20.58.520">
    <property type="entry name" value="Amidohydrolase"/>
    <property type="match status" value="1"/>
</dbReference>
<evidence type="ECO:0000313" key="5">
    <source>
        <dbReference type="EMBL" id="MBB5291432.1"/>
    </source>
</evidence>
<name>A0A7W8MGQ7_9CAUL</name>
<dbReference type="PANTHER" id="PTHR36842">
    <property type="entry name" value="PROTEIN TOLB HOMOLOG"/>
    <property type="match status" value="1"/>
</dbReference>
<feature type="region of interest" description="Disordered" evidence="2">
    <location>
        <begin position="23"/>
        <end position="68"/>
    </location>
</feature>
<accession>A0A7W8MGQ7</accession>
<dbReference type="GO" id="GO:0016810">
    <property type="term" value="F:hydrolase activity, acting on carbon-nitrogen (but not peptide) bonds"/>
    <property type="evidence" value="ECO:0007669"/>
    <property type="project" value="InterPro"/>
</dbReference>
<dbReference type="PANTHER" id="PTHR36842:SF1">
    <property type="entry name" value="PROTEIN TOLB"/>
    <property type="match status" value="1"/>
</dbReference>
<evidence type="ECO:0000256" key="3">
    <source>
        <dbReference type="SAM" id="SignalP"/>
    </source>
</evidence>
<proteinExistence type="inferred from homology"/>
<dbReference type="InterPro" id="IPR011042">
    <property type="entry name" value="6-blade_b-propeller_TolB-like"/>
</dbReference>
<feature type="chain" id="PRO_5031072454" evidence="3">
    <location>
        <begin position="21"/>
        <end position="1107"/>
    </location>
</feature>
<dbReference type="Pfam" id="PF07676">
    <property type="entry name" value="PD40"/>
    <property type="match status" value="4"/>
</dbReference>
<dbReference type="PROSITE" id="PS51257">
    <property type="entry name" value="PROKAR_LIPOPROTEIN"/>
    <property type="match status" value="1"/>
</dbReference>
<comment type="similarity">
    <text evidence="1">Belongs to the TolB family.</text>
</comment>
<feature type="signal peptide" evidence="3">
    <location>
        <begin position="1"/>
        <end position="20"/>
    </location>
</feature>
<feature type="region of interest" description="Disordered" evidence="2">
    <location>
        <begin position="198"/>
        <end position="217"/>
    </location>
</feature>
<dbReference type="InterPro" id="IPR015943">
    <property type="entry name" value="WD40/YVTN_repeat-like_dom_sf"/>
</dbReference>
<dbReference type="AlphaFoldDB" id="A0A7W8MGQ7"/>
<dbReference type="RefSeq" id="WP_183252887.1">
    <property type="nucleotide sequence ID" value="NZ_BAAAFF010000006.1"/>
</dbReference>
<dbReference type="Gene3D" id="3.30.110.90">
    <property type="entry name" value="Amidohydrolase"/>
    <property type="match status" value="1"/>
</dbReference>
<evidence type="ECO:0000256" key="1">
    <source>
        <dbReference type="ARBA" id="ARBA00009820"/>
    </source>
</evidence>
<dbReference type="SUPFAM" id="SSF51556">
    <property type="entry name" value="Metallo-dependent hydrolases"/>
    <property type="match status" value="1"/>
</dbReference>
<keyword evidence="3" id="KW-0732">Signal</keyword>
<dbReference type="InterPro" id="IPR011059">
    <property type="entry name" value="Metal-dep_hydrolase_composite"/>
</dbReference>
<evidence type="ECO:0000259" key="4">
    <source>
        <dbReference type="Pfam" id="PF01979"/>
    </source>
</evidence>
<feature type="domain" description="Amidohydrolase-related" evidence="4">
    <location>
        <begin position="730"/>
        <end position="1062"/>
    </location>
</feature>
<sequence>MKRELLATAALLALACPATAQVAEPAPPPVVPPSDVQTPQTPADEEKAEDAKWDVQNPPGPSRDIPIDVTRGTWMSVDVSPDGRSIVFDLLGDIYVMPISGGEARAIASGVAWDMQPKWSPDGRHIAFTSDRAGGDNIWIMDADGSNPVQISKESFRLLNQPEWTPDGQFIVARKHFTSARSLGAGELWMYHRTGGGGVQMTERRTQQKDTGEPAFSPDGRYLYFSDDATPGGTFEYSKDVNGQIYVIRRLDRETGEIDPYITGPGGSIRPTPSPDGKSIAFIRRVRYQSVLYVMDIESGRETPVFSALDRDLQETWAIHGVYPAISWTPDNRSIVFWADGRIQKVEVASGTVSDIPFHVADTRRVQDTVRFPVEVAPDSFDVKMVRWARPSPDGSKVVFEALGNLWIRDLPTGTARRLTRQSDHFELYPNWSRDGRSIVYTTWDDQQLGAVRVVSASGGAGRVVTPKPGHYIEPTFSPDGRTIVYRKVNDGFLTTGLWSREPGVYRVPAAGGEPVLVTEDGAHPQFGADGDRLFLTGRDGDKRTLISVDMDGSDQRTHLTSDWAAEFAVSPNGNWIGWTERFNAYVAPFVAAGRPINVGPDGKSLPQARVTRDSGEWLSWSGDSGRLHWSQGPELFTRDLNRSFAFVEGAPEELPKPDEHGINLGFSVETDRPQGRMALVGARIITMNGAEVIENGTIVVDGNRIESIGSTASMTIPAGIPTLDMAGKTIMPGLVDTHWHGSMGTDEIIPEQSWVDYASLAFGVTTIHNPSADTSEIFAHSEMARAGRVVAPRIFSTGTILYGATTASTAQIDDLDDALSTLRRMQAAGAWSVKSYNQPRRDQRQQVIEAARRLNMMVVPEGGSLYQHNMSMIVDGHTTIEHAIPLARLYDDVHQLWRQTGVAYNPTIVVAYGGSYGENYWYQESPVWDDPILTQYVPRRILDARARRPVTAPDNEWNHISVAREATRLSDQGVTVQIGAHGQREGLAAHWEIWSLAQGGMQPLDAIRAGTLNGARALGMDGDIGSLEPGKLADMVVLNDNPLDNIRNTTSVAYTVLNGRVYDSGMNEIAPRQRPRAPFWFAETGGEAWATGATDAGADGHGHDSH</sequence>
<dbReference type="InterPro" id="IPR011659">
    <property type="entry name" value="WD40"/>
</dbReference>
<protein>
    <submittedName>
        <fullName evidence="5">Imidazolonepropionase-like amidohydrolase/Tol biopolymer transport system component</fullName>
    </submittedName>
</protein>
<dbReference type="EMBL" id="JACHFZ010000002">
    <property type="protein sequence ID" value="MBB5291432.1"/>
    <property type="molecule type" value="Genomic_DNA"/>
</dbReference>
<evidence type="ECO:0000256" key="2">
    <source>
        <dbReference type="SAM" id="MobiDB-lite"/>
    </source>
</evidence>
<reference evidence="5 6" key="1">
    <citation type="submission" date="2020-08" db="EMBL/GenBank/DDBJ databases">
        <title>Genomic Encyclopedia of Type Strains, Phase IV (KMG-IV): sequencing the most valuable type-strain genomes for metagenomic binning, comparative biology and taxonomic classification.</title>
        <authorList>
            <person name="Goeker M."/>
        </authorList>
    </citation>
    <scope>NUCLEOTIDE SEQUENCE [LARGE SCALE GENOMIC DNA]</scope>
    <source>
        <strain evidence="5 6">DSM 25335</strain>
    </source>
</reference>
<dbReference type="InterPro" id="IPR006680">
    <property type="entry name" value="Amidohydro-rel"/>
</dbReference>
<dbReference type="SUPFAM" id="SSF82171">
    <property type="entry name" value="DPP6 N-terminal domain-like"/>
    <property type="match status" value="2"/>
</dbReference>
<dbReference type="InterPro" id="IPR032466">
    <property type="entry name" value="Metal_Hydrolase"/>
</dbReference>
<dbReference type="SUPFAM" id="SSF51338">
    <property type="entry name" value="Composite domain of metallo-dependent hydrolases"/>
    <property type="match status" value="1"/>
</dbReference>
<dbReference type="Pfam" id="PF01979">
    <property type="entry name" value="Amidohydro_1"/>
    <property type="match status" value="1"/>
</dbReference>
<feature type="compositionally biased region" description="Low complexity" evidence="2">
    <location>
        <begin position="33"/>
        <end position="42"/>
    </location>
</feature>
<dbReference type="Gene3D" id="2.30.40.10">
    <property type="entry name" value="Urease, subunit C, domain 1"/>
    <property type="match status" value="1"/>
</dbReference>